<evidence type="ECO:0000313" key="4">
    <source>
        <dbReference type="Proteomes" id="UP000253868"/>
    </source>
</evidence>
<keyword evidence="4" id="KW-1185">Reference proteome</keyword>
<evidence type="ECO:0000313" key="3">
    <source>
        <dbReference type="EMBL" id="AXG76782.1"/>
    </source>
</evidence>
<dbReference type="InterPro" id="IPR002035">
    <property type="entry name" value="VWF_A"/>
</dbReference>
<protein>
    <submittedName>
        <fullName evidence="3">VWA domain-containing protein</fullName>
    </submittedName>
</protein>
<dbReference type="PROSITE" id="PS50234">
    <property type="entry name" value="VWFA"/>
    <property type="match status" value="1"/>
</dbReference>
<evidence type="ECO:0000256" key="1">
    <source>
        <dbReference type="SAM" id="MobiDB-lite"/>
    </source>
</evidence>
<organism evidence="3 4">
    <name type="scientific">Streptomyces paludis</name>
    <dbReference type="NCBI Taxonomy" id="2282738"/>
    <lineage>
        <taxon>Bacteria</taxon>
        <taxon>Bacillati</taxon>
        <taxon>Actinomycetota</taxon>
        <taxon>Actinomycetes</taxon>
        <taxon>Kitasatosporales</taxon>
        <taxon>Streptomycetaceae</taxon>
        <taxon>Streptomyces</taxon>
    </lineage>
</organism>
<evidence type="ECO:0000259" key="2">
    <source>
        <dbReference type="PROSITE" id="PS50234"/>
    </source>
</evidence>
<dbReference type="SUPFAM" id="SSF53300">
    <property type="entry name" value="vWA-like"/>
    <property type="match status" value="1"/>
</dbReference>
<dbReference type="RefSeq" id="WP_114658161.1">
    <property type="nucleotide sequence ID" value="NZ_CP031194.1"/>
</dbReference>
<sequence>MGRHSLPDVRPASAGRARSPRRRNVAIAAALVLAVAAGTGIAARAGLLSFAAPCERDAVRLDIVASPDIAPALRETADRARRDKVTSDGRCLDIRVTARDNFKVASALATGATGITGATGGTGATDATGAGGSSRATDDSEGSDDSKYQVWVPDSGVWVDRAKGSGDGVPLTPAGNVASSPVTLATVPTAARTLGWPRKTYTWSDLAQTATGGGLPRVGSADPARSASGLLALSAIAESAQQDGAKGETRTAATAKLLSERVADTDTQLLDTLARDDSGAEKGNPRRNEAVLISEQAAFTHNSEGNGVAGLDLFYPTDGAPALDYPYSLVDQTELTTDQSRAAMRFMALLGEDRSYRTLEKHGFRAANTPVTGEVLRTAGGRAPQPYEGEDARPPSAEAVQRALGLWTVTVRSTRLTTVVDASGSMAAPVPGRSGQSRMDVTKASLLRALSQFTAEDEIGLWEFATRLDGSKDYRVLERTARLGEPVTGGGTHRERLSDAFAALRPVPDGDTGLYDTTLAAYKEARSSYVRGKFNALVILTDGSNKDDDSISRADLIKRLKALVDPARPVPLIAVAVGPDADRAEVDRIAKATGGAGYEVSDPADIQSVLLKAIMLSAASTTP</sequence>
<dbReference type="EMBL" id="CP031194">
    <property type="protein sequence ID" value="AXG76782.1"/>
    <property type="molecule type" value="Genomic_DNA"/>
</dbReference>
<dbReference type="SUPFAM" id="SSF53850">
    <property type="entry name" value="Periplasmic binding protein-like II"/>
    <property type="match status" value="1"/>
</dbReference>
<dbReference type="Pfam" id="PF13531">
    <property type="entry name" value="SBP_bac_11"/>
    <property type="match status" value="1"/>
</dbReference>
<feature type="region of interest" description="Disordered" evidence="1">
    <location>
        <begin position="117"/>
        <end position="148"/>
    </location>
</feature>
<accession>A0A345HJA8</accession>
<gene>
    <name evidence="3" type="ORF">DVK44_02810</name>
</gene>
<dbReference type="Proteomes" id="UP000253868">
    <property type="component" value="Chromosome"/>
</dbReference>
<proteinExistence type="predicted"/>
<dbReference type="Gene3D" id="3.40.50.410">
    <property type="entry name" value="von Willebrand factor, type A domain"/>
    <property type="match status" value="1"/>
</dbReference>
<dbReference type="Pfam" id="PF00092">
    <property type="entry name" value="VWA"/>
    <property type="match status" value="1"/>
</dbReference>
<name>A0A345HJA8_9ACTN</name>
<dbReference type="AlphaFoldDB" id="A0A345HJA8"/>
<dbReference type="SMART" id="SM00327">
    <property type="entry name" value="VWA"/>
    <property type="match status" value="1"/>
</dbReference>
<dbReference type="InterPro" id="IPR036465">
    <property type="entry name" value="vWFA_dom_sf"/>
</dbReference>
<feature type="domain" description="VWFA" evidence="2">
    <location>
        <begin position="415"/>
        <end position="614"/>
    </location>
</feature>
<dbReference type="OrthoDB" id="5621159at2"/>
<dbReference type="KEGG" id="spad:DVK44_02810"/>
<reference evidence="4" key="1">
    <citation type="submission" date="2018-07" db="EMBL/GenBank/DDBJ databases">
        <authorList>
            <person name="Zhao J."/>
        </authorList>
    </citation>
    <scope>NUCLEOTIDE SEQUENCE [LARGE SCALE GENOMIC DNA]</scope>
    <source>
        <strain evidence="4">GSSD-12</strain>
    </source>
</reference>